<reference evidence="1" key="2">
    <citation type="submission" date="2021-01" db="EMBL/GenBank/DDBJ databases">
        <authorList>
            <person name="Schikora-Tamarit M.A."/>
        </authorList>
    </citation>
    <scope>NUCLEOTIDE SEQUENCE</scope>
    <source>
        <strain evidence="1">CBS2887</strain>
    </source>
</reference>
<evidence type="ECO:0000313" key="1">
    <source>
        <dbReference type="EMBL" id="KAH3682984.1"/>
    </source>
</evidence>
<evidence type="ECO:0000313" key="2">
    <source>
        <dbReference type="Proteomes" id="UP000774326"/>
    </source>
</evidence>
<protein>
    <submittedName>
        <fullName evidence="1">Uncharacterized protein</fullName>
    </submittedName>
</protein>
<reference evidence="1" key="1">
    <citation type="journal article" date="2021" name="Open Biol.">
        <title>Shared evolutionary footprints suggest mitochondrial oxidative damage underlies multiple complex I losses in fungi.</title>
        <authorList>
            <person name="Schikora-Tamarit M.A."/>
            <person name="Marcet-Houben M."/>
            <person name="Nosek J."/>
            <person name="Gabaldon T."/>
        </authorList>
    </citation>
    <scope>NUCLEOTIDE SEQUENCE</scope>
    <source>
        <strain evidence="1">CBS2887</strain>
    </source>
</reference>
<sequence>MKFITLSHGPSIVIEFLSSKSYLNPESLMNSSTLSTSVSIEGDDVPICVEVGWVSTLKEIIYSLRVQWLTYWRNGEVDNTMMCD</sequence>
<dbReference type="EMBL" id="JAEUBG010003294">
    <property type="protein sequence ID" value="KAH3682984.1"/>
    <property type="molecule type" value="Genomic_DNA"/>
</dbReference>
<organism evidence="1 2">
    <name type="scientific">Wickerhamomyces pijperi</name>
    <name type="common">Yeast</name>
    <name type="synonym">Pichia pijperi</name>
    <dbReference type="NCBI Taxonomy" id="599730"/>
    <lineage>
        <taxon>Eukaryota</taxon>
        <taxon>Fungi</taxon>
        <taxon>Dikarya</taxon>
        <taxon>Ascomycota</taxon>
        <taxon>Saccharomycotina</taxon>
        <taxon>Saccharomycetes</taxon>
        <taxon>Phaffomycetales</taxon>
        <taxon>Wickerhamomycetaceae</taxon>
        <taxon>Wickerhamomyces</taxon>
    </lineage>
</organism>
<proteinExistence type="predicted"/>
<accession>A0A9P8TLC5</accession>
<keyword evidence="2" id="KW-1185">Reference proteome</keyword>
<gene>
    <name evidence="1" type="ORF">WICPIJ_006044</name>
</gene>
<dbReference type="AlphaFoldDB" id="A0A9P8TLC5"/>
<dbReference type="Proteomes" id="UP000774326">
    <property type="component" value="Unassembled WGS sequence"/>
</dbReference>
<comment type="caution">
    <text evidence="1">The sequence shown here is derived from an EMBL/GenBank/DDBJ whole genome shotgun (WGS) entry which is preliminary data.</text>
</comment>
<name>A0A9P8TLC5_WICPI</name>